<protein>
    <submittedName>
        <fullName evidence="1">Uncharacterized protein</fullName>
    </submittedName>
</protein>
<proteinExistence type="predicted"/>
<organism evidence="1 2">
    <name type="scientific">Amniculicola lignicola CBS 123094</name>
    <dbReference type="NCBI Taxonomy" id="1392246"/>
    <lineage>
        <taxon>Eukaryota</taxon>
        <taxon>Fungi</taxon>
        <taxon>Dikarya</taxon>
        <taxon>Ascomycota</taxon>
        <taxon>Pezizomycotina</taxon>
        <taxon>Dothideomycetes</taxon>
        <taxon>Pleosporomycetidae</taxon>
        <taxon>Pleosporales</taxon>
        <taxon>Amniculicolaceae</taxon>
        <taxon>Amniculicola</taxon>
    </lineage>
</organism>
<evidence type="ECO:0000313" key="2">
    <source>
        <dbReference type="Proteomes" id="UP000799779"/>
    </source>
</evidence>
<dbReference type="AlphaFoldDB" id="A0A6A5WU53"/>
<reference evidence="1" key="1">
    <citation type="journal article" date="2020" name="Stud. Mycol.">
        <title>101 Dothideomycetes genomes: a test case for predicting lifestyles and emergence of pathogens.</title>
        <authorList>
            <person name="Haridas S."/>
            <person name="Albert R."/>
            <person name="Binder M."/>
            <person name="Bloem J."/>
            <person name="Labutti K."/>
            <person name="Salamov A."/>
            <person name="Andreopoulos B."/>
            <person name="Baker S."/>
            <person name="Barry K."/>
            <person name="Bills G."/>
            <person name="Bluhm B."/>
            <person name="Cannon C."/>
            <person name="Castanera R."/>
            <person name="Culley D."/>
            <person name="Daum C."/>
            <person name="Ezra D."/>
            <person name="Gonzalez J."/>
            <person name="Henrissat B."/>
            <person name="Kuo A."/>
            <person name="Liang C."/>
            <person name="Lipzen A."/>
            <person name="Lutzoni F."/>
            <person name="Magnuson J."/>
            <person name="Mondo S."/>
            <person name="Nolan M."/>
            <person name="Ohm R."/>
            <person name="Pangilinan J."/>
            <person name="Park H.-J."/>
            <person name="Ramirez L."/>
            <person name="Alfaro M."/>
            <person name="Sun H."/>
            <person name="Tritt A."/>
            <person name="Yoshinaga Y."/>
            <person name="Zwiers L.-H."/>
            <person name="Turgeon B."/>
            <person name="Goodwin S."/>
            <person name="Spatafora J."/>
            <person name="Crous P."/>
            <person name="Grigoriev I."/>
        </authorList>
    </citation>
    <scope>NUCLEOTIDE SEQUENCE</scope>
    <source>
        <strain evidence="1">CBS 123094</strain>
    </source>
</reference>
<accession>A0A6A5WU53</accession>
<gene>
    <name evidence="1" type="ORF">P154DRAFT_530978</name>
</gene>
<name>A0A6A5WU53_9PLEO</name>
<dbReference type="Proteomes" id="UP000799779">
    <property type="component" value="Unassembled WGS sequence"/>
</dbReference>
<dbReference type="EMBL" id="ML977564">
    <property type="protein sequence ID" value="KAF2005350.1"/>
    <property type="molecule type" value="Genomic_DNA"/>
</dbReference>
<sequence length="265" mass="29897">MKYTRIIIWGYLSAGIVPVARTTTTLANIVNHANTASADWGNMSYQCKTLSADLERTIRTDTWPEWAVEPMKSLALMSEQLVALTEIARKKACSWRLSVDDFVEEITKPYQCLRCFYTPCDLVLLSDNVLEEAFALVGASSDVYEKVTTMQCAVNVIFSTTGSAAWRHSLPLGLHTRLAANKTIAEYGSVVQRRIMNKLQNDLPYYKEQIERNHVDTKNVIHGLQANVSGYRLSSVCESAVARRREQLPLERLAYQHQCDTTTPQ</sequence>
<evidence type="ECO:0000313" key="1">
    <source>
        <dbReference type="EMBL" id="KAF2005350.1"/>
    </source>
</evidence>
<keyword evidence="2" id="KW-1185">Reference proteome</keyword>